<accession>A0A0A1GTJ3</accession>
<dbReference type="InterPro" id="IPR002068">
    <property type="entry name" value="A-crystallin/Hsp20_dom"/>
</dbReference>
<dbReference type="Gene3D" id="2.60.40.790">
    <property type="match status" value="1"/>
</dbReference>
<dbReference type="RefSeq" id="WP_041093135.1">
    <property type="nucleotide sequence ID" value="NZ_AP014680.1"/>
</dbReference>
<dbReference type="HOGENOM" id="CLU_046737_8_1_9"/>
<feature type="domain" description="SHSP" evidence="3">
    <location>
        <begin position="35"/>
        <end position="148"/>
    </location>
</feature>
<dbReference type="InterPro" id="IPR031107">
    <property type="entry name" value="Small_HSP"/>
</dbReference>
<gene>
    <name evidence="4" type="primary">hsp</name>
    <name evidence="4" type="ORF">LOOC260_107800</name>
</gene>
<dbReference type="CDD" id="cd06471">
    <property type="entry name" value="ACD_LpsHSP_like"/>
    <property type="match status" value="1"/>
</dbReference>
<dbReference type="AlphaFoldDB" id="A0A0A1GTJ3"/>
<proteinExistence type="inferred from homology"/>
<dbReference type="InterPro" id="IPR008978">
    <property type="entry name" value="HSP20-like_chaperone"/>
</dbReference>
<dbReference type="KEGG" id="lho:LOOC260_107800"/>
<keyword evidence="4" id="KW-0346">Stress response</keyword>
<evidence type="ECO:0000259" key="3">
    <source>
        <dbReference type="PROSITE" id="PS01031"/>
    </source>
</evidence>
<dbReference type="Pfam" id="PF00011">
    <property type="entry name" value="HSP20"/>
    <property type="match status" value="1"/>
</dbReference>
<protein>
    <submittedName>
        <fullName evidence="4">Heat shock protein Hsp20</fullName>
    </submittedName>
</protein>
<dbReference type="STRING" id="1291742.LOOC260_107800"/>
<name>A0A0A1GTJ3_9LACO</name>
<reference evidence="4 5" key="1">
    <citation type="submission" date="2014-11" db="EMBL/GenBank/DDBJ databases">
        <title>Complete genome sequence and analysis of Lactobacillus hokkaidonensis LOOC260T.</title>
        <authorList>
            <person name="Tanizawa Y."/>
            <person name="Tohno M."/>
            <person name="Kaminuma E."/>
            <person name="Nakamura Y."/>
            <person name="Arita M."/>
        </authorList>
    </citation>
    <scope>NUCLEOTIDE SEQUENCE [LARGE SCALE GENOMIC DNA]</scope>
    <source>
        <strain evidence="4 5">LOOC260</strain>
    </source>
</reference>
<evidence type="ECO:0000256" key="1">
    <source>
        <dbReference type="PROSITE-ProRule" id="PRU00285"/>
    </source>
</evidence>
<organism evidence="4 5">
    <name type="scientific">Paucilactobacillus hokkaidonensis JCM 18461</name>
    <dbReference type="NCBI Taxonomy" id="1291742"/>
    <lineage>
        <taxon>Bacteria</taxon>
        <taxon>Bacillati</taxon>
        <taxon>Bacillota</taxon>
        <taxon>Bacilli</taxon>
        <taxon>Lactobacillales</taxon>
        <taxon>Lactobacillaceae</taxon>
        <taxon>Paucilactobacillus</taxon>
    </lineage>
</organism>
<dbReference type="SUPFAM" id="SSF49764">
    <property type="entry name" value="HSP20-like chaperones"/>
    <property type="match status" value="1"/>
</dbReference>
<dbReference type="EMBL" id="AP014680">
    <property type="protein sequence ID" value="BAP85320.1"/>
    <property type="molecule type" value="Genomic_DNA"/>
</dbReference>
<dbReference type="PANTHER" id="PTHR11527">
    <property type="entry name" value="HEAT-SHOCK PROTEIN 20 FAMILY MEMBER"/>
    <property type="match status" value="1"/>
</dbReference>
<evidence type="ECO:0000256" key="2">
    <source>
        <dbReference type="RuleBase" id="RU003616"/>
    </source>
</evidence>
<evidence type="ECO:0000313" key="5">
    <source>
        <dbReference type="Proteomes" id="UP000031620"/>
    </source>
</evidence>
<sequence>MANELQNRRNDLFGDWNDWFNDGAFSNLGKAFSSMTPQTGSMKTDVKESDKDYQVKIDLPGFDKKDIHLNYANDMLSVTGHRTSFSDDSDDKGNMIHSERTYGQVSRQYRLPDVDKNNISAKYDDGVLSLVLPKLDKPLENDSHIEIE</sequence>
<dbReference type="PROSITE" id="PS01031">
    <property type="entry name" value="SHSP"/>
    <property type="match status" value="1"/>
</dbReference>
<evidence type="ECO:0000313" key="4">
    <source>
        <dbReference type="EMBL" id="BAP85320.1"/>
    </source>
</evidence>
<comment type="similarity">
    <text evidence="1 2">Belongs to the small heat shock protein (HSP20) family.</text>
</comment>
<dbReference type="Proteomes" id="UP000031620">
    <property type="component" value="Chromosome"/>
</dbReference>